<dbReference type="KEGG" id="pmak:PMPD1_1757"/>
<sequence length="128" mass="14254">MKKISVIALVVIVSALAGCARTAPVLNVKHPITQHYSDNQVKTAILEAGLARHWVMTPTAPGVITGRLTQREHSATIRVDYSATQYNITYVNSENLLAGHGDIHRNYNRWINNLDQDIQLRLSAQNLK</sequence>
<reference evidence="2 3" key="1">
    <citation type="submission" date="2020-06" db="EMBL/GenBank/DDBJ databases">
        <title>Genome sequence of Paramixta manurensis strain PD-1.</title>
        <authorList>
            <person name="Lee C.W."/>
            <person name="Kim J."/>
        </authorList>
    </citation>
    <scope>NUCLEOTIDE SEQUENCE [LARGE SCALE GENOMIC DNA]</scope>
    <source>
        <strain evidence="2 3">PD-1</strain>
    </source>
</reference>
<dbReference type="Proteomes" id="UP000505325">
    <property type="component" value="Chromosome"/>
</dbReference>
<dbReference type="AlphaFoldDB" id="A0A6M8UDX6"/>
<evidence type="ECO:0008006" key="4">
    <source>
        <dbReference type="Google" id="ProtNLM"/>
    </source>
</evidence>
<name>A0A6M8UDX6_9GAMM</name>
<accession>A0A6M8UDX6</accession>
<gene>
    <name evidence="2" type="ORF">PMPD1_1757</name>
</gene>
<keyword evidence="3" id="KW-1185">Reference proteome</keyword>
<evidence type="ECO:0000313" key="2">
    <source>
        <dbReference type="EMBL" id="QKJ86707.1"/>
    </source>
</evidence>
<proteinExistence type="predicted"/>
<feature type="signal peptide" evidence="1">
    <location>
        <begin position="1"/>
        <end position="17"/>
    </location>
</feature>
<feature type="chain" id="PRO_5026890779" description="Lipoprotein" evidence="1">
    <location>
        <begin position="18"/>
        <end position="128"/>
    </location>
</feature>
<dbReference type="RefSeq" id="WP_173633708.1">
    <property type="nucleotide sequence ID" value="NZ_CP054212.1"/>
</dbReference>
<evidence type="ECO:0000256" key="1">
    <source>
        <dbReference type="SAM" id="SignalP"/>
    </source>
</evidence>
<keyword evidence="1" id="KW-0732">Signal</keyword>
<evidence type="ECO:0000313" key="3">
    <source>
        <dbReference type="Proteomes" id="UP000505325"/>
    </source>
</evidence>
<organism evidence="2 3">
    <name type="scientific">Paramixta manurensis</name>
    <dbReference type="NCBI Taxonomy" id="2740817"/>
    <lineage>
        <taxon>Bacteria</taxon>
        <taxon>Pseudomonadati</taxon>
        <taxon>Pseudomonadota</taxon>
        <taxon>Gammaproteobacteria</taxon>
        <taxon>Enterobacterales</taxon>
        <taxon>Erwiniaceae</taxon>
        <taxon>Paramixta</taxon>
    </lineage>
</organism>
<protein>
    <recommendedName>
        <fullName evidence="4">Lipoprotein</fullName>
    </recommendedName>
</protein>
<dbReference type="EMBL" id="CP054212">
    <property type="protein sequence ID" value="QKJ86707.1"/>
    <property type="molecule type" value="Genomic_DNA"/>
</dbReference>
<dbReference type="PROSITE" id="PS51257">
    <property type="entry name" value="PROKAR_LIPOPROTEIN"/>
    <property type="match status" value="1"/>
</dbReference>